<dbReference type="PROSITE" id="PS50878">
    <property type="entry name" value="RT_POL"/>
    <property type="match status" value="1"/>
</dbReference>
<feature type="domain" description="Reverse transcriptase" evidence="3">
    <location>
        <begin position="771"/>
        <end position="1025"/>
    </location>
</feature>
<feature type="domain" description="CCHC-type" evidence="2">
    <location>
        <begin position="307"/>
        <end position="321"/>
    </location>
</feature>
<dbReference type="InterPro" id="IPR036691">
    <property type="entry name" value="Endo/exonu/phosph_ase_sf"/>
</dbReference>
<dbReference type="SUPFAM" id="SSF56219">
    <property type="entry name" value="DNase I-like"/>
    <property type="match status" value="1"/>
</dbReference>
<dbReference type="SUPFAM" id="SSF56672">
    <property type="entry name" value="DNA/RNA polymerases"/>
    <property type="match status" value="1"/>
</dbReference>
<evidence type="ECO:0000259" key="2">
    <source>
        <dbReference type="PROSITE" id="PS50158"/>
    </source>
</evidence>
<dbReference type="InterPro" id="IPR005135">
    <property type="entry name" value="Endo/exonuclease/phosphatase"/>
</dbReference>
<evidence type="ECO:0000256" key="1">
    <source>
        <dbReference type="PROSITE-ProRule" id="PRU00047"/>
    </source>
</evidence>
<dbReference type="Gene3D" id="3.60.10.10">
    <property type="entry name" value="Endonuclease/exonuclease/phosphatase"/>
    <property type="match status" value="1"/>
</dbReference>
<accession>A0A8J6HY05</accession>
<evidence type="ECO:0008006" key="6">
    <source>
        <dbReference type="Google" id="ProtNLM"/>
    </source>
</evidence>
<comment type="caution">
    <text evidence="4">The sequence shown here is derived from an EMBL/GenBank/DDBJ whole genome shotgun (WGS) entry which is preliminary data.</text>
</comment>
<keyword evidence="1" id="KW-0479">Metal-binding</keyword>
<dbReference type="GO" id="GO:0071897">
    <property type="term" value="P:DNA biosynthetic process"/>
    <property type="evidence" value="ECO:0007669"/>
    <property type="project" value="UniProtKB-ARBA"/>
</dbReference>
<dbReference type="InterPro" id="IPR000477">
    <property type="entry name" value="RT_dom"/>
</dbReference>
<reference evidence="4" key="1">
    <citation type="journal article" date="2020" name="J Insects Food Feed">
        <title>The yellow mealworm (Tenebrio molitor) genome: a resource for the emerging insects as food and feed industry.</title>
        <authorList>
            <person name="Eriksson T."/>
            <person name="Andere A."/>
            <person name="Kelstrup H."/>
            <person name="Emery V."/>
            <person name="Picard C."/>
        </authorList>
    </citation>
    <scope>NUCLEOTIDE SEQUENCE</scope>
    <source>
        <strain evidence="4">Stoneville</strain>
        <tissue evidence="4">Whole head</tissue>
    </source>
</reference>
<gene>
    <name evidence="4" type="ORF">GEV33_000026</name>
</gene>
<evidence type="ECO:0000259" key="3">
    <source>
        <dbReference type="PROSITE" id="PS50878"/>
    </source>
</evidence>
<dbReference type="GO" id="GO:0003824">
    <property type="term" value="F:catalytic activity"/>
    <property type="evidence" value="ECO:0007669"/>
    <property type="project" value="InterPro"/>
</dbReference>
<dbReference type="PANTHER" id="PTHR19446">
    <property type="entry name" value="REVERSE TRANSCRIPTASES"/>
    <property type="match status" value="1"/>
</dbReference>
<dbReference type="EMBL" id="JABDTM020000043">
    <property type="protein sequence ID" value="KAH0822765.1"/>
    <property type="molecule type" value="Genomic_DNA"/>
</dbReference>
<sequence>MATTQVIERLKQLETISVAGLMDNPTLPEDKALKCILEKINTCMDIMVDFVISTKEPFGKRSQAIQAVTGLHAHLNDISRLYTFNVCKRRSEDDVVDKVKGAVSEAVNSGIQVPSYAQAAAASMNPCTSTQYPAGPKQKKFKVMIFPNKELKEAKSSDDTKAILTKAVDPKKFGIKPGRVIRIKDSGILIESTSKEVENLIGSETLRKVKLTARTPKRIWPKVIIYDVNEEVGEDELLNLIQENTRGEENIPDSWCTFAGKVGPKKPKLNNWKLELHPALWRKLTSEGRVYLGWEAFKVENYSRISRCFKCQRFGHVAAKCSSEDVCATCTSSEHTATVCPHAHSPDKHRCQNCINAKLRDHNHRASDQTCPIYKRKLAEYLENIDYGDPPSPQHLRETTRELQHILGRLHGHSILLCGDFNSRSVLWHDRISDSNCQLLEDFILTNDLAIFNEGNFPPTFQTVNGSSNIDLTLGSYSTIDDLDSWAVLDNVSSSDHRPITFNIRLCRSQTNPKLNKRVEYCDPNMEEIGPRLGNMCSGLLERYPVLVSPRKIDLAISEFYTELEMVLQCCARTRRSFAGKPEWWNRKVEKLRKTYLAKKTSLYKNKNPAMSDILFTNMKTARERFKSEIKKAQERSWKEFVKNDLGPNPWGVVYKLAAEKLRRTGPLGAFKNDEGTTLSKEEAMSYLLHSLLPDDVVAGEDATHRDWRQDFEAIQPGYHNNTMEVTEEEVYMLVSSLKSRKAPGTDKIRGRILKIIMPEIAPFLVHVYNSCLKSGYFPQLWKVGDLKVLPKKSDRRSLQHQKLQANYAPVRVRENLHSPSQYGFVPGRSTTDALLKYQELVTDPNFHQCATVFADISGAFDNVWWPAMIKALRRKNMPEYLIATVKSYVTDRLVIYQNGDLEVRKTCTKGCPQGSVLGPTLWNLVLDVFLEEDLPEEVKVIAYADDIALIIRSNSRKQLRGAMQRAVEVLDGWAYRNKLTISTAKSKIMVHRPNRKSHNRDLRVVINNKTLGIVKEMRYLGILIDPKLNFNNHIRAVCDKAKKVLVTLRKKLFLSRGDEIVDSLHTIYKCGIIPIVAYASEVWAHRLAVSKNRRKLEAVYGLAAKIIISGYSSVSHEAAGVIAGILPLDLQVGQQACRNALRRVEVASFHHLQINRRDFDSPRHLGEFLALAALDIWQHRWESSLKGRTTFSFFPQVPGGPRFNFTKKSTQVLTGHGNFVSHLWRIGKVRSDNCNVCGRCDDPIHRIQSCPLFAEDRATLEDSLGHGYRLPDLVGIPMEHLEGFAKDTSDTTA</sequence>
<protein>
    <recommendedName>
        <fullName evidence="6">Reverse transcriptase</fullName>
    </recommendedName>
</protein>
<organism evidence="4 5">
    <name type="scientific">Tenebrio molitor</name>
    <name type="common">Yellow mealworm beetle</name>
    <dbReference type="NCBI Taxonomy" id="7067"/>
    <lineage>
        <taxon>Eukaryota</taxon>
        <taxon>Metazoa</taxon>
        <taxon>Ecdysozoa</taxon>
        <taxon>Arthropoda</taxon>
        <taxon>Hexapoda</taxon>
        <taxon>Insecta</taxon>
        <taxon>Pterygota</taxon>
        <taxon>Neoptera</taxon>
        <taxon>Endopterygota</taxon>
        <taxon>Coleoptera</taxon>
        <taxon>Polyphaga</taxon>
        <taxon>Cucujiformia</taxon>
        <taxon>Tenebrionidae</taxon>
        <taxon>Tenebrio</taxon>
    </lineage>
</organism>
<evidence type="ECO:0000313" key="5">
    <source>
        <dbReference type="Proteomes" id="UP000719412"/>
    </source>
</evidence>
<dbReference type="CDD" id="cd01650">
    <property type="entry name" value="RT_nLTR_like"/>
    <property type="match status" value="1"/>
</dbReference>
<keyword evidence="1" id="KW-0863">Zinc-finger</keyword>
<dbReference type="GO" id="GO:0003676">
    <property type="term" value="F:nucleic acid binding"/>
    <property type="evidence" value="ECO:0007669"/>
    <property type="project" value="InterPro"/>
</dbReference>
<keyword evidence="5" id="KW-1185">Reference proteome</keyword>
<keyword evidence="1" id="KW-0862">Zinc</keyword>
<dbReference type="SMART" id="SM00343">
    <property type="entry name" value="ZnF_C2HC"/>
    <property type="match status" value="3"/>
</dbReference>
<dbReference type="InterPro" id="IPR043502">
    <property type="entry name" value="DNA/RNA_pol_sf"/>
</dbReference>
<dbReference type="Pfam" id="PF00078">
    <property type="entry name" value="RVT_1"/>
    <property type="match status" value="1"/>
</dbReference>
<dbReference type="Proteomes" id="UP000719412">
    <property type="component" value="Unassembled WGS sequence"/>
</dbReference>
<proteinExistence type="predicted"/>
<dbReference type="PROSITE" id="PS50158">
    <property type="entry name" value="ZF_CCHC"/>
    <property type="match status" value="1"/>
</dbReference>
<evidence type="ECO:0000313" key="4">
    <source>
        <dbReference type="EMBL" id="KAH0822765.1"/>
    </source>
</evidence>
<dbReference type="InterPro" id="IPR036875">
    <property type="entry name" value="Znf_CCHC_sf"/>
</dbReference>
<dbReference type="InterPro" id="IPR001878">
    <property type="entry name" value="Znf_CCHC"/>
</dbReference>
<dbReference type="GO" id="GO:0008270">
    <property type="term" value="F:zinc ion binding"/>
    <property type="evidence" value="ECO:0007669"/>
    <property type="project" value="UniProtKB-KW"/>
</dbReference>
<dbReference type="Pfam" id="PF14529">
    <property type="entry name" value="Exo_endo_phos_2"/>
    <property type="match status" value="1"/>
</dbReference>
<name>A0A8J6HY05_TENMO</name>
<dbReference type="Gene3D" id="4.10.60.10">
    <property type="entry name" value="Zinc finger, CCHC-type"/>
    <property type="match status" value="1"/>
</dbReference>
<dbReference type="SUPFAM" id="SSF57756">
    <property type="entry name" value="Retrovirus zinc finger-like domains"/>
    <property type="match status" value="1"/>
</dbReference>
<reference evidence="4" key="2">
    <citation type="submission" date="2021-08" db="EMBL/GenBank/DDBJ databases">
        <authorList>
            <person name="Eriksson T."/>
        </authorList>
    </citation>
    <scope>NUCLEOTIDE SEQUENCE</scope>
    <source>
        <strain evidence="4">Stoneville</strain>
        <tissue evidence="4">Whole head</tissue>
    </source>
</reference>